<dbReference type="InterPro" id="IPR019888">
    <property type="entry name" value="Tscrpt_reg_AsnC-like"/>
</dbReference>
<organism evidence="5 6">
    <name type="scientific">Streptococcus suis</name>
    <dbReference type="NCBI Taxonomy" id="1307"/>
    <lineage>
        <taxon>Bacteria</taxon>
        <taxon>Bacillati</taxon>
        <taxon>Bacillota</taxon>
        <taxon>Bacilli</taxon>
        <taxon>Lactobacillales</taxon>
        <taxon>Streptococcaceae</taxon>
        <taxon>Streptococcus</taxon>
    </lineage>
</organism>
<sequence length="160" mass="18828">MGGKSLRKIRKRHQISHFRRKFMIDQTDKEILTLLEEKSRMKVKEIAEQVHLSAPTVSQRLIKLEEDGVIKKYTLQTDLSKTGYPIHIFIFTTMISPSHTQYLAYIEGNKRHILNHYRTSGISCYLMEARFETNDQLNLFLENLNKYANYSVLTVINHLN</sequence>
<dbReference type="CDD" id="cd00090">
    <property type="entry name" value="HTH_ARSR"/>
    <property type="match status" value="1"/>
</dbReference>
<dbReference type="InterPro" id="IPR036390">
    <property type="entry name" value="WH_DNA-bd_sf"/>
</dbReference>
<dbReference type="AlphaFoldDB" id="A0A4T2HAV4"/>
<dbReference type="PROSITE" id="PS50956">
    <property type="entry name" value="HTH_ASNC_2"/>
    <property type="match status" value="1"/>
</dbReference>
<dbReference type="SMART" id="SM00344">
    <property type="entry name" value="HTH_ASNC"/>
    <property type="match status" value="1"/>
</dbReference>
<name>A0A4T2HAV4_STRSU</name>
<dbReference type="GO" id="GO:0005829">
    <property type="term" value="C:cytosol"/>
    <property type="evidence" value="ECO:0007669"/>
    <property type="project" value="TreeGrafter"/>
</dbReference>
<dbReference type="PRINTS" id="PR00033">
    <property type="entry name" value="HTHASNC"/>
</dbReference>
<dbReference type="GO" id="GO:0043565">
    <property type="term" value="F:sequence-specific DNA binding"/>
    <property type="evidence" value="ECO:0007669"/>
    <property type="project" value="InterPro"/>
</dbReference>
<accession>A0A4T2HAV4</accession>
<dbReference type="PANTHER" id="PTHR30154:SF55">
    <property type="entry name" value="HTH-TYPE TRANSCRIPTIONAL REGULATOR LRPB"/>
    <property type="match status" value="1"/>
</dbReference>
<dbReference type="Proteomes" id="UP000305768">
    <property type="component" value="Unassembled WGS sequence"/>
</dbReference>
<dbReference type="Gene3D" id="1.10.10.10">
    <property type="entry name" value="Winged helix-like DNA-binding domain superfamily/Winged helix DNA-binding domain"/>
    <property type="match status" value="1"/>
</dbReference>
<dbReference type="PANTHER" id="PTHR30154">
    <property type="entry name" value="LEUCINE-RESPONSIVE REGULATORY PROTEIN"/>
    <property type="match status" value="1"/>
</dbReference>
<comment type="caution">
    <text evidence="5">The sequence shown here is derived from an EMBL/GenBank/DDBJ whole genome shotgun (WGS) entry which is preliminary data.</text>
</comment>
<dbReference type="InterPro" id="IPR000485">
    <property type="entry name" value="AsnC-type_HTH_dom"/>
</dbReference>
<evidence type="ECO:0000256" key="3">
    <source>
        <dbReference type="ARBA" id="ARBA00023163"/>
    </source>
</evidence>
<gene>
    <name evidence="5" type="ORF">FAJ34_06270</name>
</gene>
<dbReference type="EMBL" id="SSXP01000007">
    <property type="protein sequence ID" value="TII07691.1"/>
    <property type="molecule type" value="Genomic_DNA"/>
</dbReference>
<feature type="domain" description="HTH asnC-type" evidence="4">
    <location>
        <begin position="24"/>
        <end position="85"/>
    </location>
</feature>
<reference evidence="5 6" key="1">
    <citation type="submission" date="2019-04" db="EMBL/GenBank/DDBJ databases">
        <title>Genome analysis of Streptococcus suis strain WUSS425.</title>
        <authorList>
            <person name="Chen H."/>
            <person name="Gao X."/>
            <person name="Wu Z."/>
        </authorList>
    </citation>
    <scope>NUCLEOTIDE SEQUENCE [LARGE SCALE GENOMIC DNA]</scope>
    <source>
        <strain evidence="5 6">WUSS425</strain>
    </source>
</reference>
<evidence type="ECO:0000259" key="4">
    <source>
        <dbReference type="PROSITE" id="PS50956"/>
    </source>
</evidence>
<dbReference type="InterPro" id="IPR036388">
    <property type="entry name" value="WH-like_DNA-bd_sf"/>
</dbReference>
<evidence type="ECO:0000313" key="6">
    <source>
        <dbReference type="Proteomes" id="UP000305768"/>
    </source>
</evidence>
<evidence type="ECO:0000256" key="1">
    <source>
        <dbReference type="ARBA" id="ARBA00023015"/>
    </source>
</evidence>
<dbReference type="GO" id="GO:0043200">
    <property type="term" value="P:response to amino acid"/>
    <property type="evidence" value="ECO:0007669"/>
    <property type="project" value="TreeGrafter"/>
</dbReference>
<dbReference type="Gene3D" id="3.30.70.920">
    <property type="match status" value="1"/>
</dbReference>
<dbReference type="SUPFAM" id="SSF46785">
    <property type="entry name" value="Winged helix' DNA-binding domain"/>
    <property type="match status" value="1"/>
</dbReference>
<keyword evidence="3" id="KW-0804">Transcription</keyword>
<proteinExistence type="predicted"/>
<protein>
    <submittedName>
        <fullName evidence="5">Winged helix-turn-helix transcriptional regulator</fullName>
    </submittedName>
</protein>
<evidence type="ECO:0000313" key="5">
    <source>
        <dbReference type="EMBL" id="TII07691.1"/>
    </source>
</evidence>
<dbReference type="Pfam" id="PF13412">
    <property type="entry name" value="HTH_24"/>
    <property type="match status" value="1"/>
</dbReference>
<keyword evidence="1" id="KW-0805">Transcription regulation</keyword>
<dbReference type="InterPro" id="IPR011991">
    <property type="entry name" value="ArsR-like_HTH"/>
</dbReference>
<evidence type="ECO:0000256" key="2">
    <source>
        <dbReference type="ARBA" id="ARBA00023125"/>
    </source>
</evidence>
<keyword evidence="2" id="KW-0238">DNA-binding</keyword>